<feature type="domain" description="Cytochrome c" evidence="11">
    <location>
        <begin position="1508"/>
        <end position="1612"/>
    </location>
</feature>
<dbReference type="Gene3D" id="2.60.40.10">
    <property type="entry name" value="Immunoglobulins"/>
    <property type="match status" value="3"/>
</dbReference>
<evidence type="ECO:0000313" key="14">
    <source>
        <dbReference type="Proteomes" id="UP000026714"/>
    </source>
</evidence>
<evidence type="ECO:0000256" key="8">
    <source>
        <dbReference type="SAM" id="MobiDB-lite"/>
    </source>
</evidence>
<dbReference type="InterPro" id="IPR022409">
    <property type="entry name" value="PKD/Chitinase_dom"/>
</dbReference>
<dbReference type="Pfam" id="PF00754">
    <property type="entry name" value="F5_F8_type_C"/>
    <property type="match status" value="1"/>
</dbReference>
<dbReference type="RefSeq" id="WP_051631532.1">
    <property type="nucleotide sequence ID" value="NZ_AZRA01000017.1"/>
</dbReference>
<dbReference type="Gene3D" id="2.60.120.260">
    <property type="entry name" value="Galactose-binding domain-like"/>
    <property type="match status" value="2"/>
</dbReference>
<keyword evidence="4" id="KW-0106">Calcium</keyword>
<dbReference type="InterPro" id="IPR015919">
    <property type="entry name" value="Cadherin-like_sf"/>
</dbReference>
<dbReference type="PANTHER" id="PTHR32208:SF68">
    <property type="entry name" value="GALACTOSE OXIDASE"/>
    <property type="match status" value="1"/>
</dbReference>
<evidence type="ECO:0000259" key="12">
    <source>
        <dbReference type="PROSITE" id="PS51752"/>
    </source>
</evidence>
<sequence length="1769" mass="184514">MAITLLLAGCWGSDEEASSTPTGASPAATEVGAPRARTMAIDPARARWSAVRTLPLVPVSAANLPDGRVLMWSAEEKFSFGGAGRTYTLTFDPVSGAVAERLVTETGHDMFCPGTTNLADGRLLVNGGLDSARTSIFDPATGTWRSGATMNIPRGYQANTLLADGSVLTLGGSWSGGVGNKHGEVWTEAGGWRRLSGVPIDSFLSPDPSRNFGGDSHFWLIPAGNGRVFHAGPGVNMHWIDPTGTGAVEPAGRRGDDEFSVSGTTVMYDAGRVLKTGGGPGYDSVQANANTYVIDLAGGATVRKVAPMAYRRAFHNSVVLPDGRVVILGGQTYAVGFSDANAVLAPEIWDPQTETFATLPAMSVPRNYHSIALLLPDGRVLSAGGGLCGAGCAANHPDLQILSPPYLFNADGSVAIRPLIQRAPERAGHGEVVEVQTDSPVEAFSIVRLSSTTHTVNNDQRRLPLNFRALGGNRYAVDMPSNPGLALPGHWMLFALNAAGTPSVSIRLHLTLDGSPAIAPVADQSAAVGAAVDFAPRLTLPAGTVATWRASGLPDGVTIDAASGRIRGTPTVAGTFRVSVFVTAATGTGASRTVSTDFVWRVGDPRATRFVRLEALSEVNGNPWSSAAEIELLGADGRSLPRTGWSARADSAETAGENGAAANVLDGNPATIWHTEWSATNRPLPHWIEIDLKQGAEVTGLRYRPRTGSPNGTIGRYRVLLSADGSTWSAPVASGDFATLGAAADEKVIHFETSVARGRSASQSSQYEAGAAARAVDGNTDGNWGAGSVTHTLSEAGAWWEVDLGLAHDLHAIRLWNRSDCCADRLTNFHVFVSATPMGGRTLAQLLADPTVWRQSVAGGAPRALRLEAAGARGRFVRVQLAGTNFLQLAEVEVHGRPAPDLPPPVTLPTLQPITVAPVVAGTAVSWTAQPSVAGRYQYQWDFGDGSAPGAWSDSASASRSYAAPGVYTVTVTLRTTDGRTTTRSFWQVVQGAVVGQAGRSSSPLAVETRSGAPARLWAVNPDHGSVSVFDLATNSRLATIATGAAPRTLALAPDGRIWVVNRDAATISIVSPTTLAVVQTLALPRASQPYGLVIGADGQAWVTLEAAGRVLRLSAAGAVQASAEVGLHMRHLALQADGRRLLAARFISPPLPGEGTATVDTTRGGGEVAVLDAATLARQSTVWLRHSERPDTTVGARGIPNYLGAPVIAPDGRSAWLPSKQDNLRRGALRDGQPLTFESTLRAVSSRIDLGSFSEDTGARIDHDNGGVASAAVFHPSGGYLFVALEASRQIAVVDPAGRRELLRVDAGRAPQGLALSPDGLTLYVQNFLDRSIGVHDLRPLLQRGEPVLPQLQAMAATAAEVLPAPVLRGKQLFYDARDPRLARDGYISCAACHHDGSHDGRTWDFTSLGEGLRNTPSLRGRAGAQGRLHWSANFDEVQDFEHQIRTLQLGTGLMTDAQFATGSRNQTLGDRKTGVSADLDALAAYVGSLSSADPSPLRAADGALTADAQLGRQVFATKNCAQCHGGAAFTASSTSGSLMDIGTLLPSSGQRLGGALAGIDVPTLRDVWATAPYLHDGRAATLAEALTAHRGVTLTPAETAALVAYLPQIGREEASAPTPPVAPPAVQASPLFGGTGGTPFTDPVAAGQRLTGVTINAGWWIDGLQAQATPSALPWRSGTGGGRSSFTLASGETLVGVRGEIGDGRLVSKLSFVTSTGRVLGPYGLSRGFSRVTSFSFTVPAGQRIVGFTGRSAQYLDAIGVLYTAAP</sequence>
<dbReference type="SUPFAM" id="SSF51004">
    <property type="entry name" value="C-terminal (heme d1) domain of cytochrome cd1-nitrite reductase"/>
    <property type="match status" value="1"/>
</dbReference>
<keyword evidence="6" id="KW-1015">Disulfide bond</keyword>
<evidence type="ECO:0000256" key="7">
    <source>
        <dbReference type="PROSITE-ProRule" id="PRU00433"/>
    </source>
</evidence>
<dbReference type="InterPro" id="IPR000601">
    <property type="entry name" value="PKD_dom"/>
</dbReference>
<dbReference type="InterPro" id="IPR006652">
    <property type="entry name" value="Kelch_1"/>
</dbReference>
<dbReference type="InterPro" id="IPR015943">
    <property type="entry name" value="WD40/YVTN_repeat-like_dom_sf"/>
</dbReference>
<keyword evidence="5 7" id="KW-0408">Iron</keyword>
<evidence type="ECO:0000256" key="1">
    <source>
        <dbReference type="ARBA" id="ARBA00022617"/>
    </source>
</evidence>
<evidence type="ECO:0000256" key="5">
    <source>
        <dbReference type="ARBA" id="ARBA00023004"/>
    </source>
</evidence>
<reference evidence="13 14" key="1">
    <citation type="journal article" date="2014" name="FEMS Microbiol. Ecol.">
        <title>Sphaerotilus natans encrusted with nanoball-shaped Fe(III) oxide minerals formed by nitrate-reducing mixotrophic Fe(II) oxidation.</title>
        <authorList>
            <person name="Park S."/>
            <person name="Kim D.H."/>
            <person name="Lee J.H."/>
            <person name="Hur H.G."/>
        </authorList>
    </citation>
    <scope>NUCLEOTIDE SEQUENCE [LARGE SCALE GENOMIC DNA]</scope>
    <source>
        <strain evidence="13 14">DSM 6575</strain>
    </source>
</reference>
<dbReference type="Gene3D" id="2.100.10.30">
    <property type="entry name" value="Jacalin-like lectin domain"/>
    <property type="match status" value="1"/>
</dbReference>
<evidence type="ECO:0000256" key="4">
    <source>
        <dbReference type="ARBA" id="ARBA00022837"/>
    </source>
</evidence>
<dbReference type="eggNOG" id="COG1470">
    <property type="taxonomic scope" value="Bacteria"/>
</dbReference>
<dbReference type="InterPro" id="IPR011043">
    <property type="entry name" value="Gal_Oxase/kelch_b-propeller"/>
</dbReference>
<dbReference type="STRING" id="34103.SAMN05421778_10373"/>
<dbReference type="eggNOG" id="COG1858">
    <property type="taxonomic scope" value="Bacteria"/>
</dbReference>
<dbReference type="eggNOG" id="COG3291">
    <property type="taxonomic scope" value="Bacteria"/>
</dbReference>
<feature type="domain" description="Cytochrome c" evidence="11">
    <location>
        <begin position="1366"/>
        <end position="1492"/>
    </location>
</feature>
<dbReference type="Pfam" id="PF18911">
    <property type="entry name" value="PKD_4"/>
    <property type="match status" value="1"/>
</dbReference>
<dbReference type="eggNOG" id="COG5563">
    <property type="taxonomic scope" value="Bacteria"/>
</dbReference>
<dbReference type="PANTHER" id="PTHR32208">
    <property type="entry name" value="SECRETED PROTEIN-RELATED"/>
    <property type="match status" value="1"/>
</dbReference>
<dbReference type="CDD" id="cd02851">
    <property type="entry name" value="E_set_GO_C"/>
    <property type="match status" value="1"/>
</dbReference>
<comment type="caution">
    <text evidence="13">The sequence shown here is derived from an EMBL/GenBank/DDBJ whole genome shotgun (WGS) entry which is preliminary data.</text>
</comment>
<evidence type="ECO:0000256" key="6">
    <source>
        <dbReference type="ARBA" id="ARBA00023157"/>
    </source>
</evidence>
<dbReference type="InterPro" id="IPR015202">
    <property type="entry name" value="GO-like_E_set"/>
</dbReference>
<evidence type="ECO:0000259" key="11">
    <source>
        <dbReference type="PROSITE" id="PS51007"/>
    </source>
</evidence>
<dbReference type="Gene3D" id="1.10.760.10">
    <property type="entry name" value="Cytochrome c-like domain"/>
    <property type="match status" value="2"/>
</dbReference>
<dbReference type="SUPFAM" id="SSF81296">
    <property type="entry name" value="E set domains"/>
    <property type="match status" value="1"/>
</dbReference>
<dbReference type="SUPFAM" id="SSF51101">
    <property type="entry name" value="Mannose-binding lectins"/>
    <property type="match status" value="1"/>
</dbReference>
<evidence type="ECO:0000256" key="3">
    <source>
        <dbReference type="ARBA" id="ARBA00022729"/>
    </source>
</evidence>
<organism evidence="13 14">
    <name type="scientific">Sphaerotilus natans subsp. natans DSM 6575</name>
    <dbReference type="NCBI Taxonomy" id="1286631"/>
    <lineage>
        <taxon>Bacteria</taxon>
        <taxon>Pseudomonadati</taxon>
        <taxon>Pseudomonadota</taxon>
        <taxon>Betaproteobacteria</taxon>
        <taxon>Burkholderiales</taxon>
        <taxon>Sphaerotilaceae</taxon>
        <taxon>Sphaerotilus</taxon>
    </lineage>
</organism>
<dbReference type="SUPFAM" id="SSF50965">
    <property type="entry name" value="Galactose oxidase, central domain"/>
    <property type="match status" value="1"/>
</dbReference>
<dbReference type="InterPro" id="IPR006585">
    <property type="entry name" value="FTP1"/>
</dbReference>
<dbReference type="PROSITE" id="PS51752">
    <property type="entry name" value="JACALIN_LECTIN"/>
    <property type="match status" value="1"/>
</dbReference>
<feature type="domain" description="PKD" evidence="10">
    <location>
        <begin position="939"/>
        <end position="985"/>
    </location>
</feature>
<keyword evidence="3" id="KW-0732">Signal</keyword>
<dbReference type="eggNOG" id="COG3391">
    <property type="taxonomic scope" value="Bacteria"/>
</dbReference>
<dbReference type="InterPro" id="IPR014756">
    <property type="entry name" value="Ig_E-set"/>
</dbReference>
<dbReference type="InterPro" id="IPR011048">
    <property type="entry name" value="Haem_d1_sf"/>
</dbReference>
<dbReference type="PROSITE" id="PS50022">
    <property type="entry name" value="FA58C_3"/>
    <property type="match status" value="2"/>
</dbReference>
<dbReference type="Pfam" id="PF01419">
    <property type="entry name" value="Jacalin"/>
    <property type="match status" value="1"/>
</dbReference>
<feature type="domain" description="F5/8 type C" evidence="9">
    <location>
        <begin position="744"/>
        <end position="897"/>
    </location>
</feature>
<dbReference type="PROSITE" id="PS51007">
    <property type="entry name" value="CYTC"/>
    <property type="match status" value="2"/>
</dbReference>
<dbReference type="InterPro" id="IPR037293">
    <property type="entry name" value="Gal_Oxidase_central_sf"/>
</dbReference>
<dbReference type="SUPFAM" id="SSF49313">
    <property type="entry name" value="Cadherin-like"/>
    <property type="match status" value="1"/>
</dbReference>
<keyword evidence="1 7" id="KW-0349">Heme</keyword>
<dbReference type="CDD" id="cd09302">
    <property type="entry name" value="Jacalin_like"/>
    <property type="match status" value="1"/>
</dbReference>
<dbReference type="EMBL" id="AZRA01000017">
    <property type="protein sequence ID" value="KDB53705.1"/>
    <property type="molecule type" value="Genomic_DNA"/>
</dbReference>
<dbReference type="Gene3D" id="2.130.10.10">
    <property type="entry name" value="YVTN repeat-like/Quinoprotein amine dehydrogenase"/>
    <property type="match status" value="2"/>
</dbReference>
<dbReference type="GO" id="GO:0016020">
    <property type="term" value="C:membrane"/>
    <property type="evidence" value="ECO:0007669"/>
    <property type="project" value="InterPro"/>
</dbReference>
<dbReference type="InterPro" id="IPR008979">
    <property type="entry name" value="Galactose-bd-like_sf"/>
</dbReference>
<dbReference type="Gene3D" id="2.130.10.80">
    <property type="entry name" value="Galactose oxidase/kelch, beta-propeller"/>
    <property type="match status" value="1"/>
</dbReference>
<dbReference type="InterPro" id="IPR009880">
    <property type="entry name" value="Glyoxal_oxidase_N"/>
</dbReference>
<feature type="domain" description="F5/8 type C" evidence="9">
    <location>
        <begin position="627"/>
        <end position="729"/>
    </location>
</feature>
<evidence type="ECO:0000259" key="10">
    <source>
        <dbReference type="PROSITE" id="PS50093"/>
    </source>
</evidence>
<dbReference type="PATRIC" id="fig|1286631.3.peg.673"/>
<accession>A0A059KQQ8</accession>
<name>A0A059KQQ8_9BURK</name>
<evidence type="ECO:0008006" key="15">
    <source>
        <dbReference type="Google" id="ProtNLM"/>
    </source>
</evidence>
<dbReference type="InterPro" id="IPR004852">
    <property type="entry name" value="Di-haem_cyt_c_peroxidsae"/>
</dbReference>
<dbReference type="SMART" id="SM00612">
    <property type="entry name" value="Kelch"/>
    <property type="match status" value="2"/>
</dbReference>
<dbReference type="Proteomes" id="UP000026714">
    <property type="component" value="Unassembled WGS sequence"/>
</dbReference>
<dbReference type="Pfam" id="PF00034">
    <property type="entry name" value="Cytochrom_C"/>
    <property type="match status" value="1"/>
</dbReference>
<keyword evidence="14" id="KW-1185">Reference proteome</keyword>
<dbReference type="SUPFAM" id="SSF49299">
    <property type="entry name" value="PKD domain"/>
    <property type="match status" value="1"/>
</dbReference>
<dbReference type="GO" id="GO:0016491">
    <property type="term" value="F:oxidoreductase activity"/>
    <property type="evidence" value="ECO:0007669"/>
    <property type="project" value="InterPro"/>
</dbReference>
<dbReference type="SMART" id="SM00915">
    <property type="entry name" value="Jacalin"/>
    <property type="match status" value="1"/>
</dbReference>
<dbReference type="SUPFAM" id="SSF46626">
    <property type="entry name" value="Cytochrome c"/>
    <property type="match status" value="2"/>
</dbReference>
<dbReference type="InterPro" id="IPR036404">
    <property type="entry name" value="Jacalin-like_lectin_dom_sf"/>
</dbReference>
<feature type="region of interest" description="Disordered" evidence="8">
    <location>
        <begin position="1615"/>
        <end position="1642"/>
    </location>
</feature>
<evidence type="ECO:0000259" key="9">
    <source>
        <dbReference type="PROSITE" id="PS50022"/>
    </source>
</evidence>
<dbReference type="GO" id="GO:0020037">
    <property type="term" value="F:heme binding"/>
    <property type="evidence" value="ECO:0007669"/>
    <property type="project" value="InterPro"/>
</dbReference>
<dbReference type="Pfam" id="PF09118">
    <property type="entry name" value="GO-like_E_set"/>
    <property type="match status" value="1"/>
</dbReference>
<dbReference type="Pfam" id="PF05345">
    <property type="entry name" value="He_PIG"/>
    <property type="match status" value="1"/>
</dbReference>
<dbReference type="InterPro" id="IPR036909">
    <property type="entry name" value="Cyt_c-like_dom_sf"/>
</dbReference>
<feature type="domain" description="Jacalin-type lectin" evidence="12">
    <location>
        <begin position="1628"/>
        <end position="1767"/>
    </location>
</feature>
<dbReference type="Pfam" id="PF03150">
    <property type="entry name" value="CCP_MauG"/>
    <property type="match status" value="1"/>
</dbReference>
<gene>
    <name evidence="13" type="ORF">X805_06830</name>
</gene>
<dbReference type="GO" id="GO:0005509">
    <property type="term" value="F:calcium ion binding"/>
    <property type="evidence" value="ECO:0007669"/>
    <property type="project" value="InterPro"/>
</dbReference>
<keyword evidence="2 7" id="KW-0479">Metal-binding</keyword>
<dbReference type="InterPro" id="IPR001229">
    <property type="entry name" value="Jacalin-like_lectin_dom"/>
</dbReference>
<dbReference type="SMART" id="SM00089">
    <property type="entry name" value="PKD"/>
    <property type="match status" value="1"/>
</dbReference>
<dbReference type="InterPro" id="IPR013783">
    <property type="entry name" value="Ig-like_fold"/>
</dbReference>
<dbReference type="InterPro" id="IPR035986">
    <property type="entry name" value="PKD_dom_sf"/>
</dbReference>
<protein>
    <recommendedName>
        <fullName evidence="15">DUF1929 domain-containing protein</fullName>
    </recommendedName>
</protein>
<dbReference type="SUPFAM" id="SSF49785">
    <property type="entry name" value="Galactose-binding domain-like"/>
    <property type="match status" value="2"/>
</dbReference>
<dbReference type="Pfam" id="PF22633">
    <property type="entry name" value="F5_F8_type_C_2"/>
    <property type="match status" value="1"/>
</dbReference>
<evidence type="ECO:0000313" key="13">
    <source>
        <dbReference type="EMBL" id="KDB53705.1"/>
    </source>
</evidence>
<dbReference type="PROSITE" id="PS50093">
    <property type="entry name" value="PKD"/>
    <property type="match status" value="1"/>
</dbReference>
<proteinExistence type="predicted"/>
<dbReference type="Pfam" id="PF07250">
    <property type="entry name" value="Glyoxal_oxid_N"/>
    <property type="match status" value="1"/>
</dbReference>
<evidence type="ECO:0000256" key="2">
    <source>
        <dbReference type="ARBA" id="ARBA00022723"/>
    </source>
</evidence>
<dbReference type="GO" id="GO:0009055">
    <property type="term" value="F:electron transfer activity"/>
    <property type="evidence" value="ECO:0007669"/>
    <property type="project" value="InterPro"/>
</dbReference>
<dbReference type="SMART" id="SM00607">
    <property type="entry name" value="FTP"/>
    <property type="match status" value="1"/>
</dbReference>
<dbReference type="InterPro" id="IPR000421">
    <property type="entry name" value="FA58C"/>
</dbReference>
<dbReference type="InterPro" id="IPR009056">
    <property type="entry name" value="Cyt_c-like_dom"/>
</dbReference>